<dbReference type="Gene3D" id="3.40.640.10">
    <property type="entry name" value="Type I PLP-dependent aspartate aminotransferase-like (Major domain)"/>
    <property type="match status" value="1"/>
</dbReference>
<dbReference type="InterPro" id="IPR015422">
    <property type="entry name" value="PyrdxlP-dep_Trfase_small"/>
</dbReference>
<dbReference type="InterPro" id="IPR004839">
    <property type="entry name" value="Aminotransferase_I/II_large"/>
</dbReference>
<evidence type="ECO:0000313" key="7">
    <source>
        <dbReference type="Proteomes" id="UP000188268"/>
    </source>
</evidence>
<comment type="caution">
    <text evidence="6">The sequence shown here is derived from an EMBL/GenBank/DDBJ whole genome shotgun (WGS) entry which is preliminary data.</text>
</comment>
<dbReference type="EMBL" id="AWWV01007768">
    <property type="protein sequence ID" value="OMO94879.1"/>
    <property type="molecule type" value="Genomic_DNA"/>
</dbReference>
<dbReference type="Gramene" id="OMO94879">
    <property type="protein sequence ID" value="OMO94879"/>
    <property type="gene ID" value="CCACVL1_05749"/>
</dbReference>
<dbReference type="Proteomes" id="UP000188268">
    <property type="component" value="Unassembled WGS sequence"/>
</dbReference>
<gene>
    <name evidence="6" type="ORF">CCACVL1_05749</name>
</gene>
<dbReference type="Gene3D" id="3.90.1150.10">
    <property type="entry name" value="Aspartate Aminotransferase, domain 1"/>
    <property type="match status" value="1"/>
</dbReference>
<name>A0A1R3JJ53_COCAP</name>
<keyword evidence="3 6" id="KW-0808">Transferase</keyword>
<evidence type="ECO:0000256" key="3">
    <source>
        <dbReference type="ARBA" id="ARBA00022679"/>
    </source>
</evidence>
<dbReference type="PANTHER" id="PTHR13693">
    <property type="entry name" value="CLASS II AMINOTRANSFERASE/8-AMINO-7-OXONONANOATE SYNTHASE"/>
    <property type="match status" value="1"/>
</dbReference>
<comment type="similarity">
    <text evidence="2">Belongs to the class-II pyridoxal-phosphate-dependent aminotransferase family. BioF subfamily.</text>
</comment>
<dbReference type="GO" id="GO:0008483">
    <property type="term" value="F:transaminase activity"/>
    <property type="evidence" value="ECO:0007669"/>
    <property type="project" value="UniProtKB-KW"/>
</dbReference>
<evidence type="ECO:0000313" key="6">
    <source>
        <dbReference type="EMBL" id="OMO94879.1"/>
    </source>
</evidence>
<evidence type="ECO:0000256" key="2">
    <source>
        <dbReference type="ARBA" id="ARBA00010008"/>
    </source>
</evidence>
<sequence length="445" mass="49421">MEKGKSTWDLWIEQALARLESHKMFAPLRPMQLPGVNLEESEVEAAQTMPNDDEYETSQRLQPWDRLSIQISLPDSFFKRLLTGGELIRKNELADYKAVAEHGTGPRGSPLICGYTNYHRALESSLAKLKKKEACLLTSSGFAANMAVMVAIGSLAPLLSVGKRPTKEEKIAIFSDSLNHASIVDGIKLAERHGGAQHFVYKHNDMFHLDQLLTHCKNQRKVVVTDSLFSMDGDFAPMVELVQLRKKHGFLFVVDDAHGTFVWGKNGGGVPEEFNCEYDVDISVGTLSKAAGSLGGFITCSKTWKQFFQSRGRSFIFSTIAPVPLTAASLASVVVSRKEPWRRMEIRKRMKEFQTLTGIPVTSQIVSVIVGSTEKTFSTSWELLKAGFYVVPVGPPAVPPNTGRLRITLTAAHTSEDIKRLVKILSDHISFSDINNYSSELYARL</sequence>
<proteinExistence type="inferred from homology"/>
<evidence type="ECO:0000256" key="1">
    <source>
        <dbReference type="ARBA" id="ARBA00001933"/>
    </source>
</evidence>
<evidence type="ECO:0000256" key="4">
    <source>
        <dbReference type="ARBA" id="ARBA00022898"/>
    </source>
</evidence>
<keyword evidence="6" id="KW-0032">Aminotransferase</keyword>
<dbReference type="OMA" id="MDGYLAP"/>
<comment type="cofactor">
    <cofactor evidence="1">
        <name>pyridoxal 5'-phosphate</name>
        <dbReference type="ChEBI" id="CHEBI:597326"/>
    </cofactor>
</comment>
<dbReference type="InterPro" id="IPR050087">
    <property type="entry name" value="AON_synthase_class-II"/>
</dbReference>
<keyword evidence="7" id="KW-1185">Reference proteome</keyword>
<reference evidence="6 7" key="1">
    <citation type="submission" date="2013-09" db="EMBL/GenBank/DDBJ databases">
        <title>Corchorus capsularis genome sequencing.</title>
        <authorList>
            <person name="Alam M."/>
            <person name="Haque M.S."/>
            <person name="Islam M.S."/>
            <person name="Emdad E.M."/>
            <person name="Islam M.M."/>
            <person name="Ahmed B."/>
            <person name="Halim A."/>
            <person name="Hossen Q.M.M."/>
            <person name="Hossain M.Z."/>
            <person name="Ahmed R."/>
            <person name="Khan M.M."/>
            <person name="Islam R."/>
            <person name="Rashid M.M."/>
            <person name="Khan S.A."/>
            <person name="Rahman M.S."/>
            <person name="Alam M."/>
        </authorList>
    </citation>
    <scope>NUCLEOTIDE SEQUENCE [LARGE SCALE GENOMIC DNA]</scope>
    <source>
        <strain evidence="7">cv. CVL-1</strain>
        <tissue evidence="6">Whole seedling</tissue>
    </source>
</reference>
<dbReference type="InterPro" id="IPR015421">
    <property type="entry name" value="PyrdxlP-dep_Trfase_major"/>
</dbReference>
<dbReference type="OrthoDB" id="10263824at2759"/>
<dbReference type="PANTHER" id="PTHR13693:SF77">
    <property type="entry name" value="8-AMINO-7-OXONONANOATE SYNTHASE"/>
    <property type="match status" value="1"/>
</dbReference>
<keyword evidence="4" id="KW-0663">Pyridoxal phosphate</keyword>
<dbReference type="AlphaFoldDB" id="A0A1R3JJ53"/>
<feature type="domain" description="Aminotransferase class I/classII large" evidence="5">
    <location>
        <begin position="112"/>
        <end position="424"/>
    </location>
</feature>
<dbReference type="InterPro" id="IPR015424">
    <property type="entry name" value="PyrdxlP-dep_Trfase"/>
</dbReference>
<protein>
    <submittedName>
        <fullName evidence="6">Aminotransferase, class I/classII</fullName>
    </submittedName>
</protein>
<accession>A0A1R3JJ53</accession>
<dbReference type="SUPFAM" id="SSF53383">
    <property type="entry name" value="PLP-dependent transferases"/>
    <property type="match status" value="1"/>
</dbReference>
<dbReference type="GO" id="GO:0009102">
    <property type="term" value="P:biotin biosynthetic process"/>
    <property type="evidence" value="ECO:0007669"/>
    <property type="project" value="TreeGrafter"/>
</dbReference>
<dbReference type="STRING" id="210143.A0A1R3JJ53"/>
<evidence type="ECO:0000259" key="5">
    <source>
        <dbReference type="Pfam" id="PF00155"/>
    </source>
</evidence>
<dbReference type="GO" id="GO:0030170">
    <property type="term" value="F:pyridoxal phosphate binding"/>
    <property type="evidence" value="ECO:0007669"/>
    <property type="project" value="InterPro"/>
</dbReference>
<dbReference type="Pfam" id="PF00155">
    <property type="entry name" value="Aminotran_1_2"/>
    <property type="match status" value="1"/>
</dbReference>
<organism evidence="6 7">
    <name type="scientific">Corchorus capsularis</name>
    <name type="common">Jute</name>
    <dbReference type="NCBI Taxonomy" id="210143"/>
    <lineage>
        <taxon>Eukaryota</taxon>
        <taxon>Viridiplantae</taxon>
        <taxon>Streptophyta</taxon>
        <taxon>Embryophyta</taxon>
        <taxon>Tracheophyta</taxon>
        <taxon>Spermatophyta</taxon>
        <taxon>Magnoliopsida</taxon>
        <taxon>eudicotyledons</taxon>
        <taxon>Gunneridae</taxon>
        <taxon>Pentapetalae</taxon>
        <taxon>rosids</taxon>
        <taxon>malvids</taxon>
        <taxon>Malvales</taxon>
        <taxon>Malvaceae</taxon>
        <taxon>Grewioideae</taxon>
        <taxon>Apeibeae</taxon>
        <taxon>Corchorus</taxon>
    </lineage>
</organism>